<reference evidence="3 4" key="1">
    <citation type="submission" date="2012-05" db="EMBL/GenBank/DDBJ databases">
        <authorList>
            <person name="Harkins D.M."/>
            <person name="Madupu R."/>
            <person name="Durkin A.S."/>
            <person name="Torralba M."/>
            <person name="Methe B."/>
            <person name="Sutton G.G."/>
            <person name="Nelson K.E."/>
        </authorList>
    </citation>
    <scope>NUCLEOTIDE SEQUENCE [LARGE SCALE GENOMIC DNA]</scope>
    <source>
        <strain evidence="3 4">F0490</strain>
    </source>
</reference>
<feature type="region of interest" description="Disordered" evidence="1">
    <location>
        <begin position="1"/>
        <end position="70"/>
    </location>
</feature>
<name>J0NLG0_9ACTO</name>
<dbReference type="PATRIC" id="fig|1125717.3.peg.346"/>
<evidence type="ECO:0000256" key="1">
    <source>
        <dbReference type="SAM" id="MobiDB-lite"/>
    </source>
</evidence>
<feature type="transmembrane region" description="Helical" evidence="2">
    <location>
        <begin position="78"/>
        <end position="99"/>
    </location>
</feature>
<keyword evidence="2" id="KW-0812">Transmembrane</keyword>
<feature type="compositionally biased region" description="Low complexity" evidence="1">
    <location>
        <begin position="13"/>
        <end position="36"/>
    </location>
</feature>
<dbReference type="Proteomes" id="UP000004578">
    <property type="component" value="Unassembled WGS sequence"/>
</dbReference>
<gene>
    <name evidence="3" type="ORF">HMPREF1317_1018</name>
</gene>
<evidence type="ECO:0000313" key="3">
    <source>
        <dbReference type="EMBL" id="EJF47999.1"/>
    </source>
</evidence>
<keyword evidence="4" id="KW-1185">Reference proteome</keyword>
<keyword evidence="2" id="KW-1133">Transmembrane helix</keyword>
<dbReference type="RefSeq" id="WP_005868115.1">
    <property type="nucleotide sequence ID" value="NZ_AKFS01000055.1"/>
</dbReference>
<sequence>MTTPINPGGGQGFTPIGGPAQAGQPTGGPTAPQTGGDALGRPVGQQSGLPNPGGVSPVAPAQARKPADPAAKKRIRRVIVALCALVVVVIAGVVALAVLNGQRSPEARTRQYLQLLADGKAEAATAMVDPGISNEERVFMTDAVMQAAAARIEITEVKESQESSKNKGDVRYVTATLSLDGQRFTHDFVLTQGKKEFGVLDNWQITEAFMLKVEVKAKGIPAVSIGDATKTLAKDDNSITVYPGVYTVSAANTGEYVTAPPVTVSAADDFSSRSITFEAVYSDALKTAALDAAVAKVKSCGSVENAGNLGEGCPFFLQSKTLAVLSVKEVPTQIVGDKYNPGWYTAENAVFTKQEGSGIFKDSAPVDLKYKVSVRVKVDENNAIRMGADGKPQFEVSVG</sequence>
<dbReference type="AlphaFoldDB" id="J0NLG0"/>
<evidence type="ECO:0000313" key="4">
    <source>
        <dbReference type="Proteomes" id="UP000004578"/>
    </source>
</evidence>
<accession>J0NLG0</accession>
<organism evidence="3 4">
    <name type="scientific">Schaalia georgiae F0490</name>
    <dbReference type="NCBI Taxonomy" id="1125717"/>
    <lineage>
        <taxon>Bacteria</taxon>
        <taxon>Bacillati</taxon>
        <taxon>Actinomycetota</taxon>
        <taxon>Actinomycetes</taxon>
        <taxon>Actinomycetales</taxon>
        <taxon>Actinomycetaceae</taxon>
        <taxon>Schaalia</taxon>
    </lineage>
</organism>
<evidence type="ECO:0000256" key="2">
    <source>
        <dbReference type="SAM" id="Phobius"/>
    </source>
</evidence>
<proteinExistence type="predicted"/>
<keyword evidence="2" id="KW-0472">Membrane</keyword>
<protein>
    <submittedName>
        <fullName evidence="3">Uncharacterized protein</fullName>
    </submittedName>
</protein>
<dbReference type="EMBL" id="AKFS01000055">
    <property type="protein sequence ID" value="EJF47999.1"/>
    <property type="molecule type" value="Genomic_DNA"/>
</dbReference>
<comment type="caution">
    <text evidence="3">The sequence shown here is derived from an EMBL/GenBank/DDBJ whole genome shotgun (WGS) entry which is preliminary data.</text>
</comment>